<protein>
    <recommendedName>
        <fullName evidence="1">Reverse transcriptase domain-containing protein</fullName>
    </recommendedName>
</protein>
<gene>
    <name evidence="2" type="ORF">CIPAW_04G143500</name>
</gene>
<evidence type="ECO:0000313" key="2">
    <source>
        <dbReference type="EMBL" id="KAG6658189.1"/>
    </source>
</evidence>
<dbReference type="PANTHER" id="PTHR33116:SF80">
    <property type="entry name" value="REVERSE TRANSCRIPTASE ZINC-BINDING DOMAIN-CONTAINING PROTEIN"/>
    <property type="match status" value="1"/>
</dbReference>
<sequence length="129" mass="14786">MDADDIVIFLNGSKNSIRELLRVVEKYETLLGQMINKDKTSMFFSQKITSACKRALKRMTRFSEGSFPFKYLGVPIVLGRLKHAHLEGMVNEVWKKISGWKMKILSSGGRLILLWHVLSTMALHLFTVL</sequence>
<evidence type="ECO:0000259" key="1">
    <source>
        <dbReference type="PROSITE" id="PS50878"/>
    </source>
</evidence>
<dbReference type="PANTHER" id="PTHR33116">
    <property type="entry name" value="REVERSE TRANSCRIPTASE ZINC-BINDING DOMAIN-CONTAINING PROTEIN-RELATED-RELATED"/>
    <property type="match status" value="1"/>
</dbReference>
<evidence type="ECO:0000313" key="3">
    <source>
        <dbReference type="Proteomes" id="UP000811609"/>
    </source>
</evidence>
<organism evidence="2 3">
    <name type="scientific">Carya illinoinensis</name>
    <name type="common">Pecan</name>
    <dbReference type="NCBI Taxonomy" id="32201"/>
    <lineage>
        <taxon>Eukaryota</taxon>
        <taxon>Viridiplantae</taxon>
        <taxon>Streptophyta</taxon>
        <taxon>Embryophyta</taxon>
        <taxon>Tracheophyta</taxon>
        <taxon>Spermatophyta</taxon>
        <taxon>Magnoliopsida</taxon>
        <taxon>eudicotyledons</taxon>
        <taxon>Gunneridae</taxon>
        <taxon>Pentapetalae</taxon>
        <taxon>rosids</taxon>
        <taxon>fabids</taxon>
        <taxon>Fagales</taxon>
        <taxon>Juglandaceae</taxon>
        <taxon>Carya</taxon>
    </lineage>
</organism>
<reference evidence="2" key="1">
    <citation type="submission" date="2020-12" db="EMBL/GenBank/DDBJ databases">
        <title>WGS assembly of Carya illinoinensis cv. Pawnee.</title>
        <authorList>
            <person name="Platts A."/>
            <person name="Shu S."/>
            <person name="Wright S."/>
            <person name="Barry K."/>
            <person name="Edger P."/>
            <person name="Pires J.C."/>
            <person name="Schmutz J."/>
        </authorList>
    </citation>
    <scope>NUCLEOTIDE SEQUENCE</scope>
    <source>
        <tissue evidence="2">Leaf</tissue>
    </source>
</reference>
<dbReference type="InterPro" id="IPR000477">
    <property type="entry name" value="RT_dom"/>
</dbReference>
<accession>A0A8T1QVC0</accession>
<dbReference type="Proteomes" id="UP000811609">
    <property type="component" value="Chromosome 4"/>
</dbReference>
<dbReference type="EMBL" id="CM031812">
    <property type="protein sequence ID" value="KAG6658189.1"/>
    <property type="molecule type" value="Genomic_DNA"/>
</dbReference>
<feature type="domain" description="Reverse transcriptase" evidence="1">
    <location>
        <begin position="1"/>
        <end position="76"/>
    </location>
</feature>
<comment type="caution">
    <text evidence="2">The sequence shown here is derived from an EMBL/GenBank/DDBJ whole genome shotgun (WGS) entry which is preliminary data.</text>
</comment>
<keyword evidence="3" id="KW-1185">Reference proteome</keyword>
<dbReference type="AlphaFoldDB" id="A0A8T1QVC0"/>
<dbReference type="PROSITE" id="PS50878">
    <property type="entry name" value="RT_POL"/>
    <property type="match status" value="1"/>
</dbReference>
<proteinExistence type="predicted"/>
<name>A0A8T1QVC0_CARIL</name>